<dbReference type="InterPro" id="IPR004372">
    <property type="entry name" value="Ac/propionate_kinase"/>
</dbReference>
<dbReference type="GO" id="GO:0006083">
    <property type="term" value="P:acetate metabolic process"/>
    <property type="evidence" value="ECO:0007669"/>
    <property type="project" value="TreeGrafter"/>
</dbReference>
<feature type="binding site" evidence="9">
    <location>
        <position position="94"/>
    </location>
    <ligand>
        <name>substrate</name>
    </ligand>
</feature>
<keyword evidence="8 9" id="KW-0460">Magnesium</keyword>
<dbReference type="UniPathway" id="UPA00340">
    <property type="reaction ID" value="UER00458"/>
</dbReference>
<dbReference type="GO" id="GO:0005524">
    <property type="term" value="F:ATP binding"/>
    <property type="evidence" value="ECO:0007669"/>
    <property type="project" value="UniProtKB-KW"/>
</dbReference>
<dbReference type="NCBIfam" id="TIGR00016">
    <property type="entry name" value="ackA"/>
    <property type="match status" value="1"/>
</dbReference>
<evidence type="ECO:0000256" key="6">
    <source>
        <dbReference type="ARBA" id="ARBA00022777"/>
    </source>
</evidence>
<comment type="pathway">
    <text evidence="9">Metabolic intermediate biosynthesis; acetyl-CoA biosynthesis; acetyl-CoA from acetate: step 1/2.</text>
</comment>
<evidence type="ECO:0000313" key="11">
    <source>
        <dbReference type="EMBL" id="ONH82431.1"/>
    </source>
</evidence>
<dbReference type="OrthoDB" id="9802453at2"/>
<evidence type="ECO:0000256" key="4">
    <source>
        <dbReference type="ARBA" id="ARBA00022723"/>
    </source>
</evidence>
<dbReference type="AlphaFoldDB" id="A0A1S8D2H5"/>
<dbReference type="GO" id="GO:0000287">
    <property type="term" value="F:magnesium ion binding"/>
    <property type="evidence" value="ECO:0007669"/>
    <property type="project" value="UniProtKB-UniRule"/>
</dbReference>
<name>A0A1S8D2H5_9PROT</name>
<feature type="binding site" evidence="9">
    <location>
        <begin position="209"/>
        <end position="213"/>
    </location>
    <ligand>
        <name>ATP</name>
        <dbReference type="ChEBI" id="CHEBI:30616"/>
    </ligand>
</feature>
<comment type="similarity">
    <text evidence="1 9 10">Belongs to the acetokinase family.</text>
</comment>
<evidence type="ECO:0000256" key="3">
    <source>
        <dbReference type="ARBA" id="ARBA00022679"/>
    </source>
</evidence>
<reference evidence="12 14" key="2">
    <citation type="submission" date="2018-06" db="EMBL/GenBank/DDBJ databases">
        <authorList>
            <consortium name="Pathogen Informatics"/>
            <person name="Doyle S."/>
        </authorList>
    </citation>
    <scope>NUCLEOTIDE SEQUENCE [LARGE SCALE GENOMIC DNA]</scope>
    <source>
        <strain evidence="12 14">NCTC13291</strain>
    </source>
</reference>
<dbReference type="GO" id="GO:0008776">
    <property type="term" value="F:acetate kinase activity"/>
    <property type="evidence" value="ECO:0007669"/>
    <property type="project" value="UniProtKB-UniRule"/>
</dbReference>
<comment type="catalytic activity">
    <reaction evidence="9">
        <text>acetate + ATP = acetyl phosphate + ADP</text>
        <dbReference type="Rhea" id="RHEA:11352"/>
        <dbReference type="ChEBI" id="CHEBI:22191"/>
        <dbReference type="ChEBI" id="CHEBI:30089"/>
        <dbReference type="ChEBI" id="CHEBI:30616"/>
        <dbReference type="ChEBI" id="CHEBI:456216"/>
        <dbReference type="EC" id="2.7.2.1"/>
    </reaction>
</comment>
<dbReference type="GeneID" id="99632405"/>
<dbReference type="InterPro" id="IPR043129">
    <property type="entry name" value="ATPase_NBD"/>
</dbReference>
<dbReference type="RefSeq" id="WP_019463106.1">
    <property type="nucleotide sequence ID" value="NZ_CBCSHT010000034.1"/>
</dbReference>
<comment type="subunit">
    <text evidence="9">Homodimer.</text>
</comment>
<keyword evidence="5 9" id="KW-0547">Nucleotide-binding</keyword>
<dbReference type="InterPro" id="IPR023865">
    <property type="entry name" value="Aliphatic_acid_kinase_CS"/>
</dbReference>
<comment type="cofactor">
    <cofactor evidence="9">
        <name>Mg(2+)</name>
        <dbReference type="ChEBI" id="CHEBI:18420"/>
    </cofactor>
    <cofactor evidence="9">
        <name>Mn(2+)</name>
        <dbReference type="ChEBI" id="CHEBI:29035"/>
    </cofactor>
    <text evidence="9">Mg(2+). Can also accept Mn(2+).</text>
</comment>
<accession>A0A1S8D2H5</accession>
<dbReference type="PRINTS" id="PR00471">
    <property type="entry name" value="ACETATEKNASE"/>
</dbReference>
<keyword evidence="4 9" id="KW-0479">Metal-binding</keyword>
<sequence length="400" mass="42404">MSETVLVLNAGSSSIKFQLYEIGEGESLRRRFKGQMGGIGSAAPRLHAVDAEDRVLVDEAMEAEAADTMEEGQAALGGWLMAHLGTPPVAVGHRVVHGGPDFAAPVLVDDAVLAALEALVPLAPLHQPFNLAPIRSIRARRPDLPQVACFDTAFHRGHPEVAERFAIPESLYRQGVRRYGFHGLSYEYIARRLPEVAPEIAQGRVVVAHLGNGASACAIADGRSMDSTMGFTALDGLPMGTRPGNLDAGVVVHLASQGMDAAALQDFLYHDCGLKGLSGFSSDMRELLASDVPSARLAIDYFCYHTAKAIAALATAMGGIDGIVFTAGVGENAAPVREAILHHCAWMGVEPDPVRNAAHGPLISTGDSWLRAYVIPTNEERMIARHTLDVLRGRAGGTAA</sequence>
<feature type="site" description="Transition state stabilizer" evidence="9">
    <location>
        <position position="242"/>
    </location>
</feature>
<protein>
    <recommendedName>
        <fullName evidence="9">Acetate kinase</fullName>
        <ecNumber evidence="9">2.7.2.1</ecNumber>
    </recommendedName>
    <alternativeName>
        <fullName evidence="9">Acetokinase</fullName>
    </alternativeName>
</protein>
<dbReference type="Proteomes" id="UP000254919">
    <property type="component" value="Unassembled WGS sequence"/>
</dbReference>
<evidence type="ECO:0000256" key="5">
    <source>
        <dbReference type="ARBA" id="ARBA00022741"/>
    </source>
</evidence>
<evidence type="ECO:0000313" key="14">
    <source>
        <dbReference type="Proteomes" id="UP000254919"/>
    </source>
</evidence>
<dbReference type="Pfam" id="PF00871">
    <property type="entry name" value="Acetate_kinase"/>
    <property type="match status" value="1"/>
</dbReference>
<dbReference type="PANTHER" id="PTHR21060">
    <property type="entry name" value="ACETATE KINASE"/>
    <property type="match status" value="1"/>
</dbReference>
<comment type="function">
    <text evidence="9">Catalyzes the formation of acetyl phosphate from acetate and ATP. Can also catalyze the reverse reaction.</text>
</comment>
<dbReference type="InterPro" id="IPR000890">
    <property type="entry name" value="Aliphatic_acid_kin_short-chain"/>
</dbReference>
<evidence type="ECO:0000256" key="10">
    <source>
        <dbReference type="RuleBase" id="RU003835"/>
    </source>
</evidence>
<feature type="binding site" evidence="9">
    <location>
        <position position="16"/>
    </location>
    <ligand>
        <name>ATP</name>
        <dbReference type="ChEBI" id="CHEBI:30616"/>
    </ligand>
</feature>
<dbReference type="PANTHER" id="PTHR21060:SF21">
    <property type="entry name" value="ACETATE KINASE"/>
    <property type="match status" value="1"/>
</dbReference>
<dbReference type="SUPFAM" id="SSF53067">
    <property type="entry name" value="Actin-like ATPase domain"/>
    <property type="match status" value="2"/>
</dbReference>
<feature type="active site" description="Proton donor/acceptor" evidence="9">
    <location>
        <position position="151"/>
    </location>
</feature>
<keyword evidence="7 9" id="KW-0067">ATP-binding</keyword>
<keyword evidence="2 9" id="KW-0963">Cytoplasm</keyword>
<dbReference type="Proteomes" id="UP000054844">
    <property type="component" value="Unassembled WGS sequence"/>
</dbReference>
<feature type="binding site" evidence="9">
    <location>
        <begin position="283"/>
        <end position="285"/>
    </location>
    <ligand>
        <name>ATP</name>
        <dbReference type="ChEBI" id="CHEBI:30616"/>
    </ligand>
</feature>
<dbReference type="PROSITE" id="PS01075">
    <property type="entry name" value="ACETATE_KINASE_1"/>
    <property type="match status" value="1"/>
</dbReference>
<feature type="binding site" evidence="9">
    <location>
        <begin position="328"/>
        <end position="332"/>
    </location>
    <ligand>
        <name>ATP</name>
        <dbReference type="ChEBI" id="CHEBI:30616"/>
    </ligand>
</feature>
<evidence type="ECO:0000256" key="7">
    <source>
        <dbReference type="ARBA" id="ARBA00022840"/>
    </source>
</evidence>
<dbReference type="EMBL" id="LLWF02000055">
    <property type="protein sequence ID" value="ONH82431.1"/>
    <property type="molecule type" value="Genomic_DNA"/>
</dbReference>
<evidence type="ECO:0000256" key="8">
    <source>
        <dbReference type="ARBA" id="ARBA00022842"/>
    </source>
</evidence>
<dbReference type="PIRSF" id="PIRSF000722">
    <property type="entry name" value="Acetate_prop_kin"/>
    <property type="match status" value="1"/>
</dbReference>
<dbReference type="STRING" id="207340.APZ41_014695"/>
<dbReference type="EMBL" id="UGVN01000001">
    <property type="protein sequence ID" value="SUE39546.1"/>
    <property type="molecule type" value="Genomic_DNA"/>
</dbReference>
<evidence type="ECO:0000256" key="2">
    <source>
        <dbReference type="ARBA" id="ARBA00022490"/>
    </source>
</evidence>
<dbReference type="GO" id="GO:0006085">
    <property type="term" value="P:acetyl-CoA biosynthetic process"/>
    <property type="evidence" value="ECO:0007669"/>
    <property type="project" value="UniProtKB-UniRule"/>
</dbReference>
<keyword evidence="13" id="KW-1185">Reference proteome</keyword>
<proteinExistence type="inferred from homology"/>
<dbReference type="GO" id="GO:0005829">
    <property type="term" value="C:cytosol"/>
    <property type="evidence" value="ECO:0007669"/>
    <property type="project" value="TreeGrafter"/>
</dbReference>
<feature type="binding site" evidence="9">
    <location>
        <position position="379"/>
    </location>
    <ligand>
        <name>Mg(2+)</name>
        <dbReference type="ChEBI" id="CHEBI:18420"/>
    </ligand>
</feature>
<feature type="binding site" evidence="9">
    <location>
        <position position="9"/>
    </location>
    <ligand>
        <name>Mg(2+)</name>
        <dbReference type="ChEBI" id="CHEBI:18420"/>
    </ligand>
</feature>
<evidence type="ECO:0000313" key="13">
    <source>
        <dbReference type="Proteomes" id="UP000054844"/>
    </source>
</evidence>
<dbReference type="EC" id="2.7.2.1" evidence="9"/>
<organism evidence="11 13">
    <name type="scientific">Roseomonas mucosa</name>
    <dbReference type="NCBI Taxonomy" id="207340"/>
    <lineage>
        <taxon>Bacteria</taxon>
        <taxon>Pseudomonadati</taxon>
        <taxon>Pseudomonadota</taxon>
        <taxon>Alphaproteobacteria</taxon>
        <taxon>Acetobacterales</taxon>
        <taxon>Roseomonadaceae</taxon>
        <taxon>Roseomonas</taxon>
    </lineage>
</organism>
<evidence type="ECO:0000256" key="9">
    <source>
        <dbReference type="HAMAP-Rule" id="MF_00020"/>
    </source>
</evidence>
<dbReference type="PROSITE" id="PS01076">
    <property type="entry name" value="ACETATE_KINASE_2"/>
    <property type="match status" value="1"/>
</dbReference>
<comment type="subcellular location">
    <subcellularLocation>
        <location evidence="9">Cytoplasm</location>
    </subcellularLocation>
</comment>
<dbReference type="HAMAP" id="MF_00020">
    <property type="entry name" value="Acetate_kinase"/>
    <property type="match status" value="1"/>
</dbReference>
<evidence type="ECO:0000313" key="12">
    <source>
        <dbReference type="EMBL" id="SUE39546.1"/>
    </source>
</evidence>
<feature type="site" description="Transition state stabilizer" evidence="9">
    <location>
        <position position="182"/>
    </location>
</feature>
<evidence type="ECO:0000256" key="1">
    <source>
        <dbReference type="ARBA" id="ARBA00008748"/>
    </source>
</evidence>
<keyword evidence="6 9" id="KW-0418">Kinase</keyword>
<reference evidence="11 13" key="1">
    <citation type="submission" date="2016-12" db="EMBL/GenBank/DDBJ databases">
        <title>Draft genome sequence of Roseomonas mucosa strain AU37, isolated from a peripheral intravenous catheter.</title>
        <authorList>
            <person name="Choudhury M.A."/>
            <person name="Sidjabat H.E."/>
            <person name="Wailan A.M."/>
            <person name="Zhang L."/>
            <person name="Marsh N.M."/>
            <person name="Rickard C.M."/>
            <person name="Davies M."/>
            <person name="Mcmillan D.J."/>
        </authorList>
    </citation>
    <scope>NUCLEOTIDE SEQUENCE [LARGE SCALE GENOMIC DNA]</scope>
    <source>
        <strain evidence="11 13">SAVE376</strain>
    </source>
</reference>
<keyword evidence="3 9" id="KW-0808">Transferase</keyword>
<dbReference type="Gene3D" id="3.30.420.40">
    <property type="match status" value="2"/>
</dbReference>
<gene>
    <name evidence="9 12" type="primary">ackA</name>
    <name evidence="11" type="ORF">APZ41_014695</name>
    <name evidence="12" type="ORF">NCTC13291_01355</name>
</gene>